<keyword evidence="3" id="KW-1185">Reference proteome</keyword>
<dbReference type="CDD" id="cd00377">
    <property type="entry name" value="ICL_PEPM"/>
    <property type="match status" value="1"/>
</dbReference>
<gene>
    <name evidence="2" type="ORF">N7456_010426</name>
</gene>
<name>A0A9W9F6L9_9EURO</name>
<reference evidence="2" key="2">
    <citation type="journal article" date="2023" name="IMA Fungus">
        <title>Comparative genomic study of the Penicillium genus elucidates a diverse pangenome and 15 lateral gene transfer events.</title>
        <authorList>
            <person name="Petersen C."/>
            <person name="Sorensen T."/>
            <person name="Nielsen M.R."/>
            <person name="Sondergaard T.E."/>
            <person name="Sorensen J.L."/>
            <person name="Fitzpatrick D.A."/>
            <person name="Frisvad J.C."/>
            <person name="Nielsen K.L."/>
        </authorList>
    </citation>
    <scope>NUCLEOTIDE SEQUENCE</scope>
    <source>
        <strain evidence="2">IBT 30069</strain>
    </source>
</reference>
<protein>
    <recommendedName>
        <fullName evidence="4">Phosphoenolpyruvate phosphomutase</fullName>
    </recommendedName>
</protein>
<dbReference type="InterPro" id="IPR015813">
    <property type="entry name" value="Pyrv/PenolPyrv_kinase-like_dom"/>
</dbReference>
<comment type="similarity">
    <text evidence="1">Belongs to the isocitrate lyase/PEP mutase superfamily. PEP mutase family.</text>
</comment>
<dbReference type="InterPro" id="IPR039556">
    <property type="entry name" value="ICL/PEPM"/>
</dbReference>
<dbReference type="EMBL" id="JAPQKH010000006">
    <property type="protein sequence ID" value="KAJ5094565.1"/>
    <property type="molecule type" value="Genomic_DNA"/>
</dbReference>
<dbReference type="PANTHER" id="PTHR42905:SF7">
    <property type="entry name" value="PHOSPHOENOLPYRUVATE PHOSPHOMUTASE"/>
    <property type="match status" value="1"/>
</dbReference>
<proteinExistence type="inferred from homology"/>
<comment type="caution">
    <text evidence="2">The sequence shown here is derived from an EMBL/GenBank/DDBJ whole genome shotgun (WGS) entry which is preliminary data.</text>
</comment>
<organism evidence="2 3">
    <name type="scientific">Penicillium angulare</name>
    <dbReference type="NCBI Taxonomy" id="116970"/>
    <lineage>
        <taxon>Eukaryota</taxon>
        <taxon>Fungi</taxon>
        <taxon>Dikarya</taxon>
        <taxon>Ascomycota</taxon>
        <taxon>Pezizomycotina</taxon>
        <taxon>Eurotiomycetes</taxon>
        <taxon>Eurotiomycetidae</taxon>
        <taxon>Eurotiales</taxon>
        <taxon>Aspergillaceae</taxon>
        <taxon>Penicillium</taxon>
    </lineage>
</organism>
<reference evidence="2" key="1">
    <citation type="submission" date="2022-11" db="EMBL/GenBank/DDBJ databases">
        <authorList>
            <person name="Petersen C."/>
        </authorList>
    </citation>
    <scope>NUCLEOTIDE SEQUENCE</scope>
    <source>
        <strain evidence="2">IBT 30069</strain>
    </source>
</reference>
<dbReference type="Pfam" id="PF13714">
    <property type="entry name" value="PEP_mutase"/>
    <property type="match status" value="1"/>
</dbReference>
<dbReference type="InterPro" id="IPR040442">
    <property type="entry name" value="Pyrv_kinase-like_dom_sf"/>
</dbReference>
<evidence type="ECO:0000313" key="3">
    <source>
        <dbReference type="Proteomes" id="UP001149165"/>
    </source>
</evidence>
<evidence type="ECO:0000256" key="1">
    <source>
        <dbReference type="ARBA" id="ARBA00038455"/>
    </source>
</evidence>
<dbReference type="GO" id="GO:0003824">
    <property type="term" value="F:catalytic activity"/>
    <property type="evidence" value="ECO:0007669"/>
    <property type="project" value="InterPro"/>
</dbReference>
<dbReference type="Proteomes" id="UP001149165">
    <property type="component" value="Unassembled WGS sequence"/>
</dbReference>
<evidence type="ECO:0008006" key="4">
    <source>
        <dbReference type="Google" id="ProtNLM"/>
    </source>
</evidence>
<dbReference type="AlphaFoldDB" id="A0A9W9F6L9"/>
<evidence type="ECO:0000313" key="2">
    <source>
        <dbReference type="EMBL" id="KAJ5094565.1"/>
    </source>
</evidence>
<dbReference type="SUPFAM" id="SSF51621">
    <property type="entry name" value="Phosphoenolpyruvate/pyruvate domain"/>
    <property type="match status" value="1"/>
</dbReference>
<dbReference type="Gene3D" id="3.20.20.60">
    <property type="entry name" value="Phosphoenolpyruvate-binding domains"/>
    <property type="match status" value="1"/>
</dbReference>
<sequence>MPMSVRSALKQNNGVIRLIESHDRFSTEVIRNAGEEIPSFEGVWISGLTQTTYLGIPDTEIMSPLQRSSYKLPYSRNENVLCAAFDADSGGPIEHALALKIILIREGVSMIIIEDKELIAPGTKVNSLLSADEPQPQANPEDFAKKIQAFKQGPVEIFGPSDSDFMVTARIETFNLRIKKDDPIEEAASVQKALEDALHRAEVYTQAGADAIMIHSKSKSPSEVLDFLKKFREKDATTPLVVVPTTYSSTPRQTLIDAGANIIIYANHLMRAKIQAIEPIAQSFLAANPELFSNDEIARACLDAKNYGCLLQILLERDFEDGKNEDVKRFLIAAQKSAIENMRKTVEELAVGTESGCEADEHIITVKQLLGINAVWVTKDRSN</sequence>
<dbReference type="PANTHER" id="PTHR42905">
    <property type="entry name" value="PHOSPHOENOLPYRUVATE CARBOXYLASE"/>
    <property type="match status" value="1"/>
</dbReference>
<accession>A0A9W9F6L9</accession>
<dbReference type="OrthoDB" id="1923844at2759"/>